<protein>
    <submittedName>
        <fullName evidence="2">Uncharacterized protein</fullName>
    </submittedName>
</protein>
<keyword evidence="1" id="KW-0812">Transmembrane</keyword>
<keyword evidence="1" id="KW-0472">Membrane</keyword>
<comment type="caution">
    <text evidence="2">The sequence shown here is derived from an EMBL/GenBank/DDBJ whole genome shotgun (WGS) entry which is preliminary data.</text>
</comment>
<dbReference type="Proteomes" id="UP000292818">
    <property type="component" value="Unassembled WGS sequence"/>
</dbReference>
<proteinExistence type="predicted"/>
<dbReference type="EMBL" id="SETJ01000039">
    <property type="protein sequence ID" value="RZM16551.1"/>
    <property type="molecule type" value="Genomic_DNA"/>
</dbReference>
<evidence type="ECO:0000256" key="1">
    <source>
        <dbReference type="SAM" id="Phobius"/>
    </source>
</evidence>
<dbReference type="RefSeq" id="WP_242508921.1">
    <property type="nucleotide sequence ID" value="NZ_SETJ01000039.1"/>
</dbReference>
<accession>A0A4Q7DVL9</accession>
<gene>
    <name evidence="2" type="ORF">LDELB18P1_0937</name>
</gene>
<evidence type="ECO:0000313" key="2">
    <source>
        <dbReference type="EMBL" id="RZM16551.1"/>
    </source>
</evidence>
<keyword evidence="1" id="KW-1133">Transmembrane helix</keyword>
<organism evidence="2 3">
    <name type="scientific">Lactobacillus delbrueckii</name>
    <dbReference type="NCBI Taxonomy" id="1584"/>
    <lineage>
        <taxon>Bacteria</taxon>
        <taxon>Bacillati</taxon>
        <taxon>Bacillota</taxon>
        <taxon>Bacilli</taxon>
        <taxon>Lactobacillales</taxon>
        <taxon>Lactobacillaceae</taxon>
        <taxon>Lactobacillus</taxon>
    </lineage>
</organism>
<sequence>MGDSIPALITELCLLLIQLELSLLMIAAELITLINLTYSYFEFNTQTQFILSNLSYQSLSC</sequence>
<feature type="transmembrane region" description="Helical" evidence="1">
    <location>
        <begin position="12"/>
        <end position="34"/>
    </location>
</feature>
<dbReference type="AlphaFoldDB" id="A0A4Q7DVL9"/>
<reference evidence="2 3" key="1">
    <citation type="submission" date="2019-01" db="EMBL/GenBank/DDBJ databases">
        <title>Colonization of the human gut by bovine bacteria present in Parmesan cheese.</title>
        <authorList>
            <person name="Lugli G.A."/>
            <person name="Milani C."/>
        </authorList>
    </citation>
    <scope>NUCLEOTIDE SEQUENCE [LARGE SCALE GENOMIC DNA]</scope>
    <source>
        <strain evidence="2 3">LDELB18P1</strain>
    </source>
</reference>
<name>A0A4Q7DVL9_9LACO</name>
<evidence type="ECO:0000313" key="3">
    <source>
        <dbReference type="Proteomes" id="UP000292818"/>
    </source>
</evidence>